<organism evidence="9 10">
    <name type="scientific">Porcincola intestinalis</name>
    <dbReference type="NCBI Taxonomy" id="2606632"/>
    <lineage>
        <taxon>Bacteria</taxon>
        <taxon>Bacillati</taxon>
        <taxon>Bacillota</taxon>
        <taxon>Clostridia</taxon>
        <taxon>Lachnospirales</taxon>
        <taxon>Lachnospiraceae</taxon>
        <taxon>Porcincola</taxon>
    </lineage>
</organism>
<evidence type="ECO:0000313" key="10">
    <source>
        <dbReference type="Proteomes" id="UP000481852"/>
    </source>
</evidence>
<feature type="transmembrane region" description="Helical" evidence="8">
    <location>
        <begin position="491"/>
        <end position="511"/>
    </location>
</feature>
<dbReference type="AlphaFoldDB" id="A0A6L5X9T8"/>
<feature type="transmembrane region" description="Helical" evidence="8">
    <location>
        <begin position="452"/>
        <end position="470"/>
    </location>
</feature>
<evidence type="ECO:0000256" key="8">
    <source>
        <dbReference type="SAM" id="Phobius"/>
    </source>
</evidence>
<evidence type="ECO:0000256" key="1">
    <source>
        <dbReference type="ARBA" id="ARBA00004651"/>
    </source>
</evidence>
<dbReference type="EMBL" id="VULZ01000012">
    <property type="protein sequence ID" value="MSS15534.1"/>
    <property type="molecule type" value="Genomic_DNA"/>
</dbReference>
<dbReference type="PANTHER" id="PTHR13285:SF18">
    <property type="entry name" value="PROTEIN-CYSTEINE N-PALMITOYLTRANSFERASE RASP"/>
    <property type="match status" value="1"/>
</dbReference>
<feature type="transmembrane region" description="Helical" evidence="8">
    <location>
        <begin position="363"/>
        <end position="384"/>
    </location>
</feature>
<dbReference type="RefSeq" id="WP_154526479.1">
    <property type="nucleotide sequence ID" value="NZ_JAQYJL010000010.1"/>
</dbReference>
<dbReference type="GO" id="GO:0016746">
    <property type="term" value="F:acyltransferase activity"/>
    <property type="evidence" value="ECO:0007669"/>
    <property type="project" value="UniProtKB-KW"/>
</dbReference>
<evidence type="ECO:0000313" key="9">
    <source>
        <dbReference type="EMBL" id="MSS15534.1"/>
    </source>
</evidence>
<evidence type="ECO:0000256" key="3">
    <source>
        <dbReference type="ARBA" id="ARBA00022475"/>
    </source>
</evidence>
<feature type="transmembrane region" description="Helical" evidence="8">
    <location>
        <begin position="29"/>
        <end position="49"/>
    </location>
</feature>
<name>A0A6L5X9T8_9FIRM</name>
<feature type="transmembrane region" description="Helical" evidence="8">
    <location>
        <begin position="6"/>
        <end position="22"/>
    </location>
</feature>
<dbReference type="InterPro" id="IPR051085">
    <property type="entry name" value="MB_O-acyltransferase"/>
</dbReference>
<dbReference type="PANTHER" id="PTHR13285">
    <property type="entry name" value="ACYLTRANSFERASE"/>
    <property type="match status" value="1"/>
</dbReference>
<keyword evidence="6 7" id="KW-0472">Membrane</keyword>
<protein>
    <submittedName>
        <fullName evidence="9">MBOAT family protein</fullName>
    </submittedName>
</protein>
<feature type="transmembrane region" description="Helical" evidence="8">
    <location>
        <begin position="170"/>
        <end position="188"/>
    </location>
</feature>
<dbReference type="InterPro" id="IPR004299">
    <property type="entry name" value="MBOAT_fam"/>
</dbReference>
<evidence type="ECO:0000256" key="6">
    <source>
        <dbReference type="ARBA" id="ARBA00023136"/>
    </source>
</evidence>
<feature type="transmembrane region" description="Helical" evidence="8">
    <location>
        <begin position="405"/>
        <end position="432"/>
    </location>
</feature>
<comment type="caution">
    <text evidence="9">The sequence shown here is derived from an EMBL/GenBank/DDBJ whole genome shotgun (WGS) entry which is preliminary data.</text>
</comment>
<dbReference type="InterPro" id="IPR028362">
    <property type="entry name" value="AlgI"/>
</dbReference>
<sequence>MTFISFYFLVFLTAVAVVYFIVPAKARWVVLLAASLIFYAKAGLSYLPFMMGTAAITYVGARMISGIHERAALALASEERKDEKKAIRRKEKRSARKVMWIVVAVVLAYLIYTKFARKVAALFFSAASGGSPALTVIIPLGISYYTFSTIGYVLDVYWKRYPAEKNFFRYLLYVCYFPHILQGPIARYDRLGFQFRELHYFDYRRVCFGVQLALWGVFQKLVIADRFGPFVTNVLANYQNASGSLLLFTMFLYAVQLYTDFSGCVDIARGMSQIFGIEIEQNFRQPYFATSVDDFWRRWHITLGAWFRDYLYMPVSISGFVKKFSRAMRKKFGAVAGQNTTTVCALILVWIATGLWHGTGWNYMLWGAWQGGIIILSVILKPVYPRMLKVLHFDPDSPEFHVFRILRTFLLCGIIPRTFVKAPSLGAAAVILKKMLTSPGLGVFRHTVFTYGLGKIEFLIGFAGLFLLFLTSVMKERGWQIRAHLAGRNLVFRWSIYLFLFFFVILCGKYGPGYNAASFIYMGF</sequence>
<evidence type="ECO:0000256" key="2">
    <source>
        <dbReference type="ARBA" id="ARBA00010323"/>
    </source>
</evidence>
<keyword evidence="7" id="KW-0012">Acyltransferase</keyword>
<feature type="transmembrane region" description="Helical" evidence="8">
    <location>
        <begin position="241"/>
        <end position="259"/>
    </location>
</feature>
<dbReference type="PIRSF" id="PIRSF016636">
    <property type="entry name" value="AlgI_DltB"/>
    <property type="match status" value="1"/>
</dbReference>
<proteinExistence type="inferred from homology"/>
<dbReference type="PIRSF" id="PIRSF500217">
    <property type="entry name" value="AlgI"/>
    <property type="match status" value="1"/>
</dbReference>
<keyword evidence="7" id="KW-0808">Transferase</keyword>
<evidence type="ECO:0000256" key="5">
    <source>
        <dbReference type="ARBA" id="ARBA00022989"/>
    </source>
</evidence>
<feature type="transmembrane region" description="Helical" evidence="8">
    <location>
        <begin position="136"/>
        <end position="158"/>
    </location>
</feature>
<dbReference type="Pfam" id="PF03062">
    <property type="entry name" value="MBOAT"/>
    <property type="match status" value="1"/>
</dbReference>
<reference evidence="9 10" key="1">
    <citation type="submission" date="2019-08" db="EMBL/GenBank/DDBJ databases">
        <title>In-depth cultivation of the pig gut microbiome towards novel bacterial diversity and tailored functional studies.</title>
        <authorList>
            <person name="Wylensek D."/>
            <person name="Hitch T.C.A."/>
            <person name="Clavel T."/>
        </authorList>
    </citation>
    <scope>NUCLEOTIDE SEQUENCE [LARGE SCALE GENOMIC DNA]</scope>
    <source>
        <strain evidence="9 10">Oil+RF-744-WCA-WT-11</strain>
    </source>
</reference>
<keyword evidence="3 7" id="KW-1003">Cell membrane</keyword>
<dbReference type="GO" id="GO:0042121">
    <property type="term" value="P:alginic acid biosynthetic process"/>
    <property type="evidence" value="ECO:0007669"/>
    <property type="project" value="InterPro"/>
</dbReference>
<gene>
    <name evidence="9" type="ORF">FYJ35_10880</name>
</gene>
<comment type="similarity">
    <text evidence="2 7">Belongs to the membrane-bound acyltransferase family.</text>
</comment>
<dbReference type="GO" id="GO:0005886">
    <property type="term" value="C:plasma membrane"/>
    <property type="evidence" value="ECO:0007669"/>
    <property type="project" value="UniProtKB-SubCell"/>
</dbReference>
<dbReference type="Proteomes" id="UP000481852">
    <property type="component" value="Unassembled WGS sequence"/>
</dbReference>
<keyword evidence="4 8" id="KW-0812">Transmembrane</keyword>
<evidence type="ECO:0000256" key="4">
    <source>
        <dbReference type="ARBA" id="ARBA00022692"/>
    </source>
</evidence>
<keyword evidence="10" id="KW-1185">Reference proteome</keyword>
<feature type="transmembrane region" description="Helical" evidence="8">
    <location>
        <begin position="332"/>
        <end position="351"/>
    </location>
</feature>
<comment type="subcellular location">
    <subcellularLocation>
        <location evidence="1">Cell membrane</location>
        <topology evidence="1">Multi-pass membrane protein</topology>
    </subcellularLocation>
</comment>
<dbReference type="InterPro" id="IPR024194">
    <property type="entry name" value="Ac/AlaTfrase_AlgI/DltB"/>
</dbReference>
<evidence type="ECO:0000256" key="7">
    <source>
        <dbReference type="PIRNR" id="PIRNR016636"/>
    </source>
</evidence>
<accession>A0A6L5X9T8</accession>
<feature type="transmembrane region" description="Helical" evidence="8">
    <location>
        <begin position="98"/>
        <end position="116"/>
    </location>
</feature>
<keyword evidence="5 8" id="KW-1133">Transmembrane helix</keyword>